<feature type="compositionally biased region" description="Pro residues" evidence="8">
    <location>
        <begin position="52"/>
        <end position="61"/>
    </location>
</feature>
<evidence type="ECO:0000259" key="10">
    <source>
        <dbReference type="PROSITE" id="PS50893"/>
    </source>
</evidence>
<dbReference type="GO" id="GO:0016887">
    <property type="term" value="F:ATP hydrolysis activity"/>
    <property type="evidence" value="ECO:0007669"/>
    <property type="project" value="InterPro"/>
</dbReference>
<dbReference type="Pfam" id="PF00005">
    <property type="entry name" value="ABC_tran"/>
    <property type="match status" value="1"/>
</dbReference>
<dbReference type="PROSITE" id="PS50893">
    <property type="entry name" value="ABC_TRANSPORTER_2"/>
    <property type="match status" value="1"/>
</dbReference>
<dbReference type="SUPFAM" id="SSF52540">
    <property type="entry name" value="P-loop containing nucleoside triphosphate hydrolases"/>
    <property type="match status" value="1"/>
</dbReference>
<evidence type="ECO:0000256" key="9">
    <source>
        <dbReference type="SAM" id="Phobius"/>
    </source>
</evidence>
<sequence>MNRDDDRSADGSKDGRAVPSGWSGSPNGHGIGPAGGLPRADAFAPFSSTRPATPPPIPPLPVASDAASVAPLDGVTGVATSVAPAAGRQVAENKAAPRMVQRTADGDFRQVLSKGLAGVRRNLVTVAIFSLVVNLLVLAIPIYLFQMSDRVLTSRSIDTLIMLTIIVMIAVLAHVLLDMMRRYILTRVAVDVEARLGAPVLAAAARSAQNGSSREFQILSDLQNIRSFLTGPVLLTMLDAPVAPVYFLVVFLIHPDLGYIVVAAGLILFVLAYINQKITAVSYSRASAFSVRANLQADAMARNAQVMNAMGMIPEGVSIWGRETAESLRAQVIAQDRNVLMTGLSKFTRLGTQIGMLGWGAWLSLAGQLTGGMVIASSIVAGRALAPLEGTIEGWRSFIHARAAYARIQQLLQTSPLNMERLRLPQPEGRLDVERILYVPPPNKKVILNGITFSLHPGESLAIVGASGSGKSTLGKMLVGSIMPTAGSIRLDHMDLKNWDPRQFGESVGYLPQDVQLFPASIKANIARMRDDASDEDVFEAAAIADVHEMIAQFAQGYETQIAMDGSPLSGGQKQRIGLARAFFGNPRLVVLDEPNSNLDTPGEMALARAIEQAKRKGITVLAITQRPALLRSVDKIMMIKDGAVQAIGPRDEVIPLVTGQRPLPAATASSPITPPAAPAGGLAPAQA</sequence>
<dbReference type="KEGG" id="pstg:E8M01_07435"/>
<dbReference type="Gene3D" id="3.40.50.300">
    <property type="entry name" value="P-loop containing nucleotide triphosphate hydrolases"/>
    <property type="match status" value="1"/>
</dbReference>
<dbReference type="InterPro" id="IPR039421">
    <property type="entry name" value="Type_1_exporter"/>
</dbReference>
<dbReference type="Pfam" id="PF00664">
    <property type="entry name" value="ABC_membrane"/>
    <property type="match status" value="1"/>
</dbReference>
<evidence type="ECO:0000313" key="13">
    <source>
        <dbReference type="Proteomes" id="UP000298781"/>
    </source>
</evidence>
<dbReference type="InterPro" id="IPR027417">
    <property type="entry name" value="P-loop_NTPase"/>
</dbReference>
<protein>
    <submittedName>
        <fullName evidence="12">Type I secretion system permease/ATPase</fullName>
    </submittedName>
</protein>
<comment type="subcellular location">
    <subcellularLocation>
        <location evidence="1">Cell membrane</location>
        <topology evidence="1">Multi-pass membrane protein</topology>
    </subcellularLocation>
</comment>
<gene>
    <name evidence="12" type="ORF">E8M01_07435</name>
</gene>
<dbReference type="OrthoDB" id="9808328at2"/>
<feature type="region of interest" description="Disordered" evidence="8">
    <location>
        <begin position="666"/>
        <end position="688"/>
    </location>
</feature>
<dbReference type="SUPFAM" id="SSF90123">
    <property type="entry name" value="ABC transporter transmembrane region"/>
    <property type="match status" value="1"/>
</dbReference>
<keyword evidence="6 9" id="KW-1133">Transmembrane helix</keyword>
<dbReference type="GO" id="GO:0005524">
    <property type="term" value="F:ATP binding"/>
    <property type="evidence" value="ECO:0007669"/>
    <property type="project" value="UniProtKB-KW"/>
</dbReference>
<dbReference type="GO" id="GO:0030253">
    <property type="term" value="P:protein secretion by the type I secretion system"/>
    <property type="evidence" value="ECO:0007669"/>
    <property type="project" value="InterPro"/>
</dbReference>
<dbReference type="InterPro" id="IPR036640">
    <property type="entry name" value="ABC1_TM_sf"/>
</dbReference>
<evidence type="ECO:0000256" key="7">
    <source>
        <dbReference type="ARBA" id="ARBA00023136"/>
    </source>
</evidence>
<dbReference type="EMBL" id="CP039690">
    <property type="protein sequence ID" value="QCI64090.1"/>
    <property type="molecule type" value="Genomic_DNA"/>
</dbReference>
<dbReference type="InterPro" id="IPR010128">
    <property type="entry name" value="ATPase_T1SS_PrtD-like"/>
</dbReference>
<evidence type="ECO:0000256" key="4">
    <source>
        <dbReference type="ARBA" id="ARBA00022741"/>
    </source>
</evidence>
<dbReference type="GO" id="GO:0005886">
    <property type="term" value="C:plasma membrane"/>
    <property type="evidence" value="ECO:0007669"/>
    <property type="project" value="UniProtKB-SubCell"/>
</dbReference>
<keyword evidence="7 9" id="KW-0472">Membrane</keyword>
<feature type="transmembrane region" description="Helical" evidence="9">
    <location>
        <begin position="257"/>
        <end position="275"/>
    </location>
</feature>
<feature type="domain" description="ABC transporter" evidence="10">
    <location>
        <begin position="431"/>
        <end position="667"/>
    </location>
</feature>
<feature type="domain" description="ABC transmembrane type-1" evidence="11">
    <location>
        <begin position="124"/>
        <end position="400"/>
    </location>
</feature>
<dbReference type="GO" id="GO:0030256">
    <property type="term" value="C:type I protein secretion system complex"/>
    <property type="evidence" value="ECO:0007669"/>
    <property type="project" value="InterPro"/>
</dbReference>
<keyword evidence="13" id="KW-1185">Reference proteome</keyword>
<feature type="transmembrane region" description="Helical" evidence="9">
    <location>
        <begin position="228"/>
        <end position="251"/>
    </location>
</feature>
<keyword evidence="5" id="KW-0067">ATP-binding</keyword>
<evidence type="ECO:0000256" key="1">
    <source>
        <dbReference type="ARBA" id="ARBA00004651"/>
    </source>
</evidence>
<comment type="similarity">
    <text evidence="2">Belongs to the ABC transporter superfamily.</text>
</comment>
<dbReference type="SMART" id="SM00382">
    <property type="entry name" value="AAA"/>
    <property type="match status" value="1"/>
</dbReference>
<proteinExistence type="inferred from homology"/>
<dbReference type="Proteomes" id="UP000298781">
    <property type="component" value="Chromosome"/>
</dbReference>
<dbReference type="InterPro" id="IPR003593">
    <property type="entry name" value="AAA+_ATPase"/>
</dbReference>
<dbReference type="GO" id="GO:0034040">
    <property type="term" value="F:ATPase-coupled lipid transmembrane transporter activity"/>
    <property type="evidence" value="ECO:0007669"/>
    <property type="project" value="TreeGrafter"/>
</dbReference>
<dbReference type="Gene3D" id="1.20.1560.10">
    <property type="entry name" value="ABC transporter type 1, transmembrane domain"/>
    <property type="match status" value="1"/>
</dbReference>
<accession>A0A4D7B207</accession>
<dbReference type="InterPro" id="IPR011527">
    <property type="entry name" value="ABC1_TM_dom"/>
</dbReference>
<dbReference type="PROSITE" id="PS00211">
    <property type="entry name" value="ABC_TRANSPORTER_1"/>
    <property type="match status" value="1"/>
</dbReference>
<dbReference type="NCBIfam" id="TIGR01842">
    <property type="entry name" value="type_I_sec_PrtD"/>
    <property type="match status" value="1"/>
</dbReference>
<dbReference type="PANTHER" id="PTHR24221">
    <property type="entry name" value="ATP-BINDING CASSETTE SUB-FAMILY B"/>
    <property type="match status" value="1"/>
</dbReference>
<evidence type="ECO:0000256" key="8">
    <source>
        <dbReference type="SAM" id="MobiDB-lite"/>
    </source>
</evidence>
<feature type="compositionally biased region" description="Low complexity" evidence="8">
    <location>
        <begin position="679"/>
        <end position="688"/>
    </location>
</feature>
<feature type="region of interest" description="Disordered" evidence="8">
    <location>
        <begin position="1"/>
        <end position="64"/>
    </location>
</feature>
<evidence type="ECO:0000256" key="6">
    <source>
        <dbReference type="ARBA" id="ARBA00022989"/>
    </source>
</evidence>
<dbReference type="PROSITE" id="PS50929">
    <property type="entry name" value="ABC_TM1F"/>
    <property type="match status" value="1"/>
</dbReference>
<dbReference type="PANTHER" id="PTHR24221:SF248">
    <property type="entry name" value="ABC TRANSPORTER TRANSMEMBRANE REGION"/>
    <property type="match status" value="1"/>
</dbReference>
<reference evidence="12 13" key="1">
    <citation type="submission" date="2019-04" db="EMBL/GenBank/DDBJ databases">
        <title>Phreatobacter aquaticus sp. nov.</title>
        <authorList>
            <person name="Choi A."/>
        </authorList>
    </citation>
    <scope>NUCLEOTIDE SEQUENCE [LARGE SCALE GENOMIC DNA]</scope>
    <source>
        <strain evidence="12 13">KCTC 52518</strain>
    </source>
</reference>
<dbReference type="AlphaFoldDB" id="A0A4D7B207"/>
<organism evidence="12 13">
    <name type="scientific">Phreatobacter stygius</name>
    <dbReference type="NCBI Taxonomy" id="1940610"/>
    <lineage>
        <taxon>Bacteria</taxon>
        <taxon>Pseudomonadati</taxon>
        <taxon>Pseudomonadota</taxon>
        <taxon>Alphaproteobacteria</taxon>
        <taxon>Hyphomicrobiales</taxon>
        <taxon>Phreatobacteraceae</taxon>
        <taxon>Phreatobacter</taxon>
    </lineage>
</organism>
<keyword evidence="3 9" id="KW-0812">Transmembrane</keyword>
<keyword evidence="4" id="KW-0547">Nucleotide-binding</keyword>
<dbReference type="InterPro" id="IPR003439">
    <property type="entry name" value="ABC_transporter-like_ATP-bd"/>
</dbReference>
<evidence type="ECO:0000256" key="3">
    <source>
        <dbReference type="ARBA" id="ARBA00022692"/>
    </source>
</evidence>
<dbReference type="GO" id="GO:0140359">
    <property type="term" value="F:ABC-type transporter activity"/>
    <property type="evidence" value="ECO:0007669"/>
    <property type="project" value="InterPro"/>
</dbReference>
<evidence type="ECO:0000313" key="12">
    <source>
        <dbReference type="EMBL" id="QCI64090.1"/>
    </source>
</evidence>
<feature type="transmembrane region" description="Helical" evidence="9">
    <location>
        <begin position="157"/>
        <end position="177"/>
    </location>
</feature>
<name>A0A4D7B207_9HYPH</name>
<evidence type="ECO:0000256" key="5">
    <source>
        <dbReference type="ARBA" id="ARBA00022840"/>
    </source>
</evidence>
<feature type="compositionally biased region" description="Basic and acidic residues" evidence="8">
    <location>
        <begin position="1"/>
        <end position="16"/>
    </location>
</feature>
<evidence type="ECO:0000256" key="2">
    <source>
        <dbReference type="ARBA" id="ARBA00005417"/>
    </source>
</evidence>
<evidence type="ECO:0000259" key="11">
    <source>
        <dbReference type="PROSITE" id="PS50929"/>
    </source>
</evidence>
<dbReference type="InterPro" id="IPR017871">
    <property type="entry name" value="ABC_transporter-like_CS"/>
</dbReference>
<feature type="transmembrane region" description="Helical" evidence="9">
    <location>
        <begin position="123"/>
        <end position="145"/>
    </location>
</feature>
<dbReference type="RefSeq" id="WP_136959546.1">
    <property type="nucleotide sequence ID" value="NZ_CP039690.1"/>
</dbReference>